<dbReference type="PROSITE" id="PS51257">
    <property type="entry name" value="PROKAR_LIPOPROTEIN"/>
    <property type="match status" value="1"/>
</dbReference>
<dbReference type="Proteomes" id="UP001302949">
    <property type="component" value="Unassembled WGS sequence"/>
</dbReference>
<dbReference type="RefSeq" id="WP_323296204.1">
    <property type="nucleotide sequence ID" value="NZ_JAYFUM010000008.1"/>
</dbReference>
<evidence type="ECO:0000313" key="1">
    <source>
        <dbReference type="EMBL" id="MEA5139043.1"/>
    </source>
</evidence>
<proteinExistence type="predicted"/>
<keyword evidence="2" id="KW-1185">Reference proteome</keyword>
<evidence type="ECO:0008006" key="3">
    <source>
        <dbReference type="Google" id="ProtNLM"/>
    </source>
</evidence>
<evidence type="ECO:0000313" key="2">
    <source>
        <dbReference type="Proteomes" id="UP001302949"/>
    </source>
</evidence>
<gene>
    <name evidence="1" type="ORF">VB248_07855</name>
</gene>
<dbReference type="EMBL" id="JAYFUM010000008">
    <property type="protein sequence ID" value="MEA5139043.1"/>
    <property type="molecule type" value="Genomic_DNA"/>
</dbReference>
<organism evidence="1 2">
    <name type="scientific">Arcicella rigui</name>
    <dbReference type="NCBI Taxonomy" id="797020"/>
    <lineage>
        <taxon>Bacteria</taxon>
        <taxon>Pseudomonadati</taxon>
        <taxon>Bacteroidota</taxon>
        <taxon>Cytophagia</taxon>
        <taxon>Cytophagales</taxon>
        <taxon>Flectobacillaceae</taxon>
        <taxon>Arcicella</taxon>
    </lineage>
</organism>
<reference evidence="1 2" key="1">
    <citation type="submission" date="2023-12" db="EMBL/GenBank/DDBJ databases">
        <title>Novel species of the genus Arcicella isolated from rivers.</title>
        <authorList>
            <person name="Lu H."/>
        </authorList>
    </citation>
    <scope>NUCLEOTIDE SEQUENCE [LARGE SCALE GENOMIC DNA]</scope>
    <source>
        <strain evidence="1 2">KCTC 23307</strain>
    </source>
</reference>
<accession>A0ABU5Q8G8</accession>
<sequence length="148" mass="16778">MRTLLFAVILVGVLIACKNNDVAFQPACTNIVLEKVDWTYCRLHNNIYPIKCNDNNDTLTVRILKYLDNYTGIVDNNNGKNITVDKPWSGLKEDGRVYTFRVIRAFNLPECFQKEGLKIKFSGNLRPSFGVDDSGGESFELTKIEVIP</sequence>
<comment type="caution">
    <text evidence="1">The sequence shown here is derived from an EMBL/GenBank/DDBJ whole genome shotgun (WGS) entry which is preliminary data.</text>
</comment>
<protein>
    <recommendedName>
        <fullName evidence="3">Lipoprotein</fullName>
    </recommendedName>
</protein>
<name>A0ABU5Q8G8_9BACT</name>